<dbReference type="InterPro" id="IPR050267">
    <property type="entry name" value="Anti-sigma-factor_SerPK"/>
</dbReference>
<dbReference type="PATRIC" id="fig|1469144.8.peg.1118"/>
<keyword evidence="1" id="KW-0418">Kinase</keyword>
<organism evidence="3 6">
    <name type="scientific">Carbonactinospora thermoautotrophica</name>
    <dbReference type="NCBI Taxonomy" id="1469144"/>
    <lineage>
        <taxon>Bacteria</taxon>
        <taxon>Bacillati</taxon>
        <taxon>Actinomycetota</taxon>
        <taxon>Actinomycetes</taxon>
        <taxon>Kitasatosporales</taxon>
        <taxon>Carbonactinosporaceae</taxon>
        <taxon>Carbonactinospora</taxon>
    </lineage>
</organism>
<reference evidence="3 6" key="1">
    <citation type="submission" date="2015-02" db="EMBL/GenBank/DDBJ databases">
        <title>Physiological reanalysis, assessment of diazotrophy, and genome sequences of multiple isolates of Streptomyces thermoautotrophicus.</title>
        <authorList>
            <person name="MacKellar D.C."/>
            <person name="Lieber L."/>
            <person name="Norman J."/>
            <person name="Bolger A."/>
            <person name="Tobin C."/>
            <person name="Murray J.W."/>
            <person name="Prell J."/>
        </authorList>
    </citation>
    <scope>NUCLEOTIDE SEQUENCE [LARGE SCALE GENOMIC DNA]</scope>
    <source>
        <strain evidence="3 6">UBT1</strain>
    </source>
</reference>
<dbReference type="SUPFAM" id="SSF55874">
    <property type="entry name" value="ATPase domain of HSP90 chaperone/DNA topoisomerase II/histidine kinase"/>
    <property type="match status" value="1"/>
</dbReference>
<dbReference type="InterPro" id="IPR036890">
    <property type="entry name" value="HATPase_C_sf"/>
</dbReference>
<dbReference type="GO" id="GO:0004674">
    <property type="term" value="F:protein serine/threonine kinase activity"/>
    <property type="evidence" value="ECO:0007669"/>
    <property type="project" value="UniProtKB-KW"/>
</dbReference>
<evidence type="ECO:0000313" key="6">
    <source>
        <dbReference type="Proteomes" id="UP000070659"/>
    </source>
</evidence>
<keyword evidence="1" id="KW-0723">Serine/threonine-protein kinase</keyword>
<evidence type="ECO:0000313" key="5">
    <source>
        <dbReference type="Proteomes" id="UP000070598"/>
    </source>
</evidence>
<proteinExistence type="predicted"/>
<name>A0A132MKL6_9ACTN</name>
<keyword evidence="1" id="KW-0808">Transferase</keyword>
<dbReference type="Pfam" id="PF13581">
    <property type="entry name" value="HATPase_c_2"/>
    <property type="match status" value="1"/>
</dbReference>
<sequence>MTRAQVFPGKPESVPAARRFVMSLLDGCPVRPDAELLVTETATNAIRHTRSGQPGGTFLVRVLLRPGWLVVAVIDQGGPLTVPARPGALDTEDGRGLRIVAKLANRWALDGDHTGRCAWFELVWDPADHDLLPN</sequence>
<dbReference type="CDD" id="cd16936">
    <property type="entry name" value="HATPase_RsbW-like"/>
    <property type="match status" value="1"/>
</dbReference>
<dbReference type="InterPro" id="IPR003594">
    <property type="entry name" value="HATPase_dom"/>
</dbReference>
<evidence type="ECO:0000256" key="1">
    <source>
        <dbReference type="ARBA" id="ARBA00022527"/>
    </source>
</evidence>
<comment type="caution">
    <text evidence="3">The sequence shown here is derived from an EMBL/GenBank/DDBJ whole genome shotgun (WGS) entry which is preliminary data.</text>
</comment>
<dbReference type="Proteomes" id="UP000070598">
    <property type="component" value="Unassembled WGS sequence"/>
</dbReference>
<dbReference type="PANTHER" id="PTHR35526:SF3">
    <property type="entry name" value="ANTI-SIGMA-F FACTOR RSBW"/>
    <property type="match status" value="1"/>
</dbReference>
<dbReference type="PANTHER" id="PTHR35526">
    <property type="entry name" value="ANTI-SIGMA-F FACTOR RSBW-RELATED"/>
    <property type="match status" value="1"/>
</dbReference>
<accession>A0A132MKL6</accession>
<feature type="domain" description="Histidine kinase/HSP90-like ATPase" evidence="2">
    <location>
        <begin position="7"/>
        <end position="119"/>
    </location>
</feature>
<dbReference type="EMBL" id="JYIK01000360">
    <property type="protein sequence ID" value="KWX10656.1"/>
    <property type="molecule type" value="Genomic_DNA"/>
</dbReference>
<dbReference type="EMBL" id="JYIJ01000019">
    <property type="protein sequence ID" value="KWW98323.1"/>
    <property type="molecule type" value="Genomic_DNA"/>
</dbReference>
<evidence type="ECO:0000313" key="3">
    <source>
        <dbReference type="EMBL" id="KWW98323.1"/>
    </source>
</evidence>
<dbReference type="AlphaFoldDB" id="A0A132MKL6"/>
<gene>
    <name evidence="3" type="ORF">TH66_22345</name>
    <name evidence="4" type="ORF">TR74_02325</name>
</gene>
<dbReference type="Proteomes" id="UP000070659">
    <property type="component" value="Unassembled WGS sequence"/>
</dbReference>
<protein>
    <recommendedName>
        <fullName evidence="2">Histidine kinase/HSP90-like ATPase domain-containing protein</fullName>
    </recommendedName>
</protein>
<reference evidence="5" key="2">
    <citation type="submission" date="2015-02" db="EMBL/GenBank/DDBJ databases">
        <title>Physiological reanalysis, assessment of diazotrophy, and genome sequences of multiple isolates of Streptomyces thermoautotrophicus.</title>
        <authorList>
            <person name="MacKellar D.C."/>
            <person name="Lieber L."/>
            <person name="Norman J."/>
            <person name="Bolger A."/>
            <person name="Tobin C."/>
            <person name="Murray J.W."/>
            <person name="Friesen M."/>
            <person name="Prell J."/>
        </authorList>
    </citation>
    <scope>NUCLEOTIDE SEQUENCE [LARGE SCALE GENOMIC DNA]</scope>
    <source>
        <strain evidence="5">UBT1</strain>
    </source>
</reference>
<evidence type="ECO:0000313" key="4">
    <source>
        <dbReference type="EMBL" id="KWX10656.1"/>
    </source>
</evidence>
<evidence type="ECO:0000259" key="2">
    <source>
        <dbReference type="Pfam" id="PF13581"/>
    </source>
</evidence>
<dbReference type="Gene3D" id="3.30.565.10">
    <property type="entry name" value="Histidine kinase-like ATPase, C-terminal domain"/>
    <property type="match status" value="1"/>
</dbReference>